<evidence type="ECO:0000256" key="8">
    <source>
        <dbReference type="ARBA" id="ARBA00023065"/>
    </source>
</evidence>
<protein>
    <recommendedName>
        <fullName evidence="11">BK channel</fullName>
    </recommendedName>
</protein>
<organism evidence="16 18">
    <name type="scientific">Plasmodiophora brassicae</name>
    <name type="common">Clubroot disease agent</name>
    <dbReference type="NCBI Taxonomy" id="37360"/>
    <lineage>
        <taxon>Eukaryota</taxon>
        <taxon>Sar</taxon>
        <taxon>Rhizaria</taxon>
        <taxon>Endomyxa</taxon>
        <taxon>Phytomyxea</taxon>
        <taxon>Plasmodiophorida</taxon>
        <taxon>Plasmodiophoridae</taxon>
        <taxon>Plasmodiophora</taxon>
    </lineage>
</organism>
<evidence type="ECO:0000313" key="19">
    <source>
        <dbReference type="Proteomes" id="UP000290189"/>
    </source>
</evidence>
<accession>A0A0G4J7Q2</accession>
<reference evidence="16 18" key="1">
    <citation type="submission" date="2015-02" db="EMBL/GenBank/DDBJ databases">
        <authorList>
            <person name="Chooi Y.-H."/>
        </authorList>
    </citation>
    <scope>NUCLEOTIDE SEQUENCE [LARGE SCALE GENOMIC DNA]</scope>
    <source>
        <strain evidence="16">E3</strain>
    </source>
</reference>
<evidence type="ECO:0000259" key="14">
    <source>
        <dbReference type="Pfam" id="PF03493"/>
    </source>
</evidence>
<keyword evidence="7 12" id="KW-1133">Transmembrane helix</keyword>
<evidence type="ECO:0000313" key="17">
    <source>
        <dbReference type="EMBL" id="SPQ95540.1"/>
    </source>
</evidence>
<evidence type="ECO:0000256" key="9">
    <source>
        <dbReference type="ARBA" id="ARBA00023136"/>
    </source>
</evidence>
<feature type="transmembrane region" description="Helical" evidence="12">
    <location>
        <begin position="232"/>
        <end position="251"/>
    </location>
</feature>
<feature type="domain" description="Calcium-activated potassium channel BK alpha subunit" evidence="14">
    <location>
        <begin position="447"/>
        <end position="532"/>
    </location>
</feature>
<dbReference type="InterPro" id="IPR003929">
    <property type="entry name" value="K_chnl_BK_asu"/>
</dbReference>
<dbReference type="OrthoDB" id="10035564at2759"/>
<dbReference type="Proteomes" id="UP000039324">
    <property type="component" value="Unassembled WGS sequence"/>
</dbReference>
<keyword evidence="2" id="KW-0813">Transport</keyword>
<dbReference type="SUPFAM" id="SSF81324">
    <property type="entry name" value="Voltage-gated potassium channels"/>
    <property type="match status" value="1"/>
</dbReference>
<dbReference type="Gene3D" id="3.40.50.720">
    <property type="entry name" value="NAD(P)-binding Rossmann-like Domain"/>
    <property type="match status" value="2"/>
</dbReference>
<name>A0A0G4J7Q2_PLABS</name>
<dbReference type="OMA" id="EMPNIDQ"/>
<dbReference type="EMBL" id="OVEO01000004">
    <property type="protein sequence ID" value="SPQ95540.1"/>
    <property type="molecule type" value="Genomic_DNA"/>
</dbReference>
<reference evidence="17 19" key="2">
    <citation type="submission" date="2018-03" db="EMBL/GenBank/DDBJ databases">
        <authorList>
            <person name="Fogelqvist J."/>
        </authorList>
    </citation>
    <scope>NUCLEOTIDE SEQUENCE [LARGE SCALE GENOMIC DNA]</scope>
</reference>
<keyword evidence="4 12" id="KW-0812">Transmembrane</keyword>
<proteinExistence type="predicted"/>
<dbReference type="GO" id="GO:0016020">
    <property type="term" value="C:membrane"/>
    <property type="evidence" value="ECO:0007669"/>
    <property type="project" value="UniProtKB-SubCell"/>
</dbReference>
<evidence type="ECO:0000313" key="18">
    <source>
        <dbReference type="Proteomes" id="UP000039324"/>
    </source>
</evidence>
<dbReference type="STRING" id="37360.A0A0G4J7Q2"/>
<feature type="domain" description="Ion transport" evidence="13">
    <location>
        <begin position="73"/>
        <end position="283"/>
    </location>
</feature>
<evidence type="ECO:0000256" key="10">
    <source>
        <dbReference type="ARBA" id="ARBA00023303"/>
    </source>
</evidence>
<evidence type="ECO:0000256" key="1">
    <source>
        <dbReference type="ARBA" id="ARBA00004141"/>
    </source>
</evidence>
<evidence type="ECO:0000256" key="2">
    <source>
        <dbReference type="ARBA" id="ARBA00022448"/>
    </source>
</evidence>
<gene>
    <name evidence="16" type="ORF">PBRA_003061</name>
    <name evidence="17" type="ORF">PLBR_LOCUS2755</name>
</gene>
<evidence type="ECO:0000256" key="6">
    <source>
        <dbReference type="ARBA" id="ARBA00022958"/>
    </source>
</evidence>
<evidence type="ECO:0000313" key="16">
    <source>
        <dbReference type="EMBL" id="CEP03301.1"/>
    </source>
</evidence>
<dbReference type="InterPro" id="IPR003148">
    <property type="entry name" value="RCK_N"/>
</dbReference>
<evidence type="ECO:0000256" key="11">
    <source>
        <dbReference type="ARBA" id="ARBA00029579"/>
    </source>
</evidence>
<feature type="transmembrane region" description="Helical" evidence="12">
    <location>
        <begin position="142"/>
        <end position="160"/>
    </location>
</feature>
<dbReference type="GO" id="GO:0005267">
    <property type="term" value="F:potassium channel activity"/>
    <property type="evidence" value="ECO:0007669"/>
    <property type="project" value="UniProtKB-KW"/>
</dbReference>
<dbReference type="InterPro" id="IPR036291">
    <property type="entry name" value="NAD(P)-bd_dom_sf"/>
</dbReference>
<keyword evidence="10" id="KW-0407">Ion channel</keyword>
<dbReference type="PANTHER" id="PTHR10027">
    <property type="entry name" value="CALCIUM-ACTIVATED POTASSIUM CHANNEL ALPHA CHAIN"/>
    <property type="match status" value="1"/>
</dbReference>
<evidence type="ECO:0000256" key="5">
    <source>
        <dbReference type="ARBA" id="ARBA00022826"/>
    </source>
</evidence>
<evidence type="ECO:0000256" key="12">
    <source>
        <dbReference type="SAM" id="Phobius"/>
    </source>
</evidence>
<comment type="subcellular location">
    <subcellularLocation>
        <location evidence="1">Membrane</location>
        <topology evidence="1">Multi-pass membrane protein</topology>
    </subcellularLocation>
</comment>
<dbReference type="Pfam" id="PF03493">
    <property type="entry name" value="BK_channel_a"/>
    <property type="match status" value="1"/>
</dbReference>
<evidence type="ECO:0000256" key="4">
    <source>
        <dbReference type="ARBA" id="ARBA00022692"/>
    </source>
</evidence>
<dbReference type="EMBL" id="CDSF01000144">
    <property type="protein sequence ID" value="CEP03301.1"/>
    <property type="molecule type" value="Genomic_DNA"/>
</dbReference>
<feature type="transmembrane region" description="Helical" evidence="12">
    <location>
        <begin position="201"/>
        <end position="220"/>
    </location>
</feature>
<dbReference type="InterPro" id="IPR047871">
    <property type="entry name" value="K_chnl_Slo-like"/>
</dbReference>
<feature type="transmembrane region" description="Helical" evidence="12">
    <location>
        <begin position="112"/>
        <end position="130"/>
    </location>
</feature>
<dbReference type="Pfam" id="PF00520">
    <property type="entry name" value="Ion_trans"/>
    <property type="match status" value="1"/>
</dbReference>
<keyword evidence="9 12" id="KW-0472">Membrane</keyword>
<keyword evidence="6" id="KW-0630">Potassium</keyword>
<sequence length="1074" mass="119672">MRPASDSVLAPTRVVLDDMELRALNNLEYEQEICDNISSYGREKYLQFVAIIRKDRRAFTKTLALLESRFVRKWFNVATAIVCAASAVIQVVSTYRETWSGGSLYTSSGNRAASTVQFIINVYAVVAYNAQIRFGGIHYIKSSRGALGLVTTFPIVLSVYDLIQAGEPDALAWLKVIYMLRILHLHDMVDLVTNRVIRQALTMAIVCTTLIFVSGNLFFYFERVESDSHVTILNSVYFVFMTITTTGLGGVTPTAIVTKFLVLLTVATAFWIVPLQLHDLVQAVSASSTHPYETRRFGGKGHHVVVILPSEVTADEIEEFLSEFFHRSHTPAMIHVVVLSNATTLDAVIPELKIRPYYRYLTFLSGSPHEDVDLQRAALSQCRSVFILSRRSCRSRDHENDEDVQALLSAVSVKNFCPWVPVVLQTNNPQDDNVLWQNLSMFPNIQLLITKNMKMSLLAGTCVCPGLHVLVSNMLQSFAADDDVHDEWHKEYIFGSTHSIYPTVFGAHFHGKTFLESAVEIKLNLGVLPIAMPVRNQQSKATEIVINPTSHIVSEGELVYVISRDRAEACKVAMYPVASADERTQAHAFSTKLQNSIALSALFQMDSSVSTSVPLVHRRGMSIARAKVPVVQCVNFQGHIVVCGHIDFSLGEFLRGLRRQALSKSIPVVIIVESMPADDLLQALACTPDVFVIIGSLGDFDVLDNANLVNADYVLLLSDPFSQRISDVHQQVVQVDFENIVNLLALENYVHARSSHVDTNTLVEIIFISNLRFIRPNFMYTEAAFDDLSRWTPEVRLPQLAAADGKIHASGILQTLAAISFFNPHIVSVMDALIFGTATSALDVHTSLLKARAPASYMRIVLVKVPKPLHAKPYGELVSTLSKEFGVLPIGLFRGRNRLRAPVPYVFTNPPSGSPVWFDDYVYVLAPVAGEANDQAQCVRMLPQVDGAAERIVKQHLPIVKSIYREHQPTMTSAVHMFQRALQSTDFEEERELFEPDSSTGWLRQLVSWWRGRHRPAAMMAQAHDFRQFMKERNQRMATVVVDDQAAQGDTHAGANASSSDNFHIVVELAGNSE</sequence>
<feature type="transmembrane region" description="Helical" evidence="12">
    <location>
        <begin position="74"/>
        <end position="92"/>
    </location>
</feature>
<evidence type="ECO:0000256" key="3">
    <source>
        <dbReference type="ARBA" id="ARBA00022538"/>
    </source>
</evidence>
<feature type="domain" description="RCK N-terminal" evidence="15">
    <location>
        <begin position="636"/>
        <end position="754"/>
    </location>
</feature>
<keyword evidence="5" id="KW-0631">Potassium channel</keyword>
<evidence type="ECO:0000259" key="13">
    <source>
        <dbReference type="Pfam" id="PF00520"/>
    </source>
</evidence>
<dbReference type="Proteomes" id="UP000290189">
    <property type="component" value="Unassembled WGS sequence"/>
</dbReference>
<geneLocation type="mitochondrion" evidence="17"/>
<dbReference type="Pfam" id="PF22614">
    <property type="entry name" value="Slo-like_RCK"/>
    <property type="match status" value="2"/>
</dbReference>
<keyword evidence="3" id="KW-0633">Potassium transport</keyword>
<keyword evidence="8" id="KW-0406">Ion transport</keyword>
<feature type="domain" description="RCK N-terminal" evidence="15">
    <location>
        <begin position="302"/>
        <end position="423"/>
    </location>
</feature>
<evidence type="ECO:0000259" key="15">
    <source>
        <dbReference type="Pfam" id="PF22614"/>
    </source>
</evidence>
<evidence type="ECO:0000256" key="7">
    <source>
        <dbReference type="ARBA" id="ARBA00022989"/>
    </source>
</evidence>
<dbReference type="PANTHER" id="PTHR10027:SF10">
    <property type="entry name" value="SLOWPOKE 2, ISOFORM D"/>
    <property type="match status" value="1"/>
</dbReference>
<dbReference type="AlphaFoldDB" id="A0A0G4J7Q2"/>
<dbReference type="Gene3D" id="1.10.287.70">
    <property type="match status" value="1"/>
</dbReference>
<keyword evidence="17" id="KW-0496">Mitochondrion</keyword>
<keyword evidence="18" id="KW-1185">Reference proteome</keyword>
<dbReference type="SUPFAM" id="SSF51735">
    <property type="entry name" value="NAD(P)-binding Rossmann-fold domains"/>
    <property type="match status" value="1"/>
</dbReference>
<dbReference type="InterPro" id="IPR005821">
    <property type="entry name" value="Ion_trans_dom"/>
</dbReference>